<evidence type="ECO:0000256" key="1">
    <source>
        <dbReference type="SAM" id="Coils"/>
    </source>
</evidence>
<gene>
    <name evidence="3" type="ORF">SK128_024793</name>
</gene>
<comment type="caution">
    <text evidence="3">The sequence shown here is derived from an EMBL/GenBank/DDBJ whole genome shotgun (WGS) entry which is preliminary data.</text>
</comment>
<dbReference type="GO" id="GO:0005634">
    <property type="term" value="C:nucleus"/>
    <property type="evidence" value="ECO:0007669"/>
    <property type="project" value="TreeGrafter"/>
</dbReference>
<feature type="compositionally biased region" description="Polar residues" evidence="2">
    <location>
        <begin position="277"/>
        <end position="288"/>
    </location>
</feature>
<accession>A0AAN8ZSR3</accession>
<feature type="region of interest" description="Disordered" evidence="2">
    <location>
        <begin position="218"/>
        <end position="288"/>
    </location>
</feature>
<evidence type="ECO:0000256" key="2">
    <source>
        <dbReference type="SAM" id="MobiDB-lite"/>
    </source>
</evidence>
<dbReference type="GO" id="GO:0042754">
    <property type="term" value="P:negative regulation of circadian rhythm"/>
    <property type="evidence" value="ECO:0007669"/>
    <property type="project" value="InterPro"/>
</dbReference>
<feature type="coiled-coil region" evidence="1">
    <location>
        <begin position="156"/>
        <end position="183"/>
    </location>
</feature>
<evidence type="ECO:0008006" key="5">
    <source>
        <dbReference type="Google" id="ProtNLM"/>
    </source>
</evidence>
<dbReference type="Proteomes" id="UP001381693">
    <property type="component" value="Unassembled WGS sequence"/>
</dbReference>
<dbReference type="PANTHER" id="PTHR34648:SF1">
    <property type="entry name" value="CLOCK-INTERACTING PACEMAKER"/>
    <property type="match status" value="1"/>
</dbReference>
<name>A0AAN8ZSR3_HALRR</name>
<proteinExistence type="predicted"/>
<dbReference type="Pfam" id="PF15800">
    <property type="entry name" value="CiPC"/>
    <property type="match status" value="1"/>
</dbReference>
<feature type="region of interest" description="Disordered" evidence="2">
    <location>
        <begin position="21"/>
        <end position="105"/>
    </location>
</feature>
<organism evidence="3 4">
    <name type="scientific">Halocaridina rubra</name>
    <name type="common">Hawaiian red shrimp</name>
    <dbReference type="NCBI Taxonomy" id="373956"/>
    <lineage>
        <taxon>Eukaryota</taxon>
        <taxon>Metazoa</taxon>
        <taxon>Ecdysozoa</taxon>
        <taxon>Arthropoda</taxon>
        <taxon>Crustacea</taxon>
        <taxon>Multicrustacea</taxon>
        <taxon>Malacostraca</taxon>
        <taxon>Eumalacostraca</taxon>
        <taxon>Eucarida</taxon>
        <taxon>Decapoda</taxon>
        <taxon>Pleocyemata</taxon>
        <taxon>Caridea</taxon>
        <taxon>Atyoidea</taxon>
        <taxon>Atyidae</taxon>
        <taxon>Halocaridina</taxon>
    </lineage>
</organism>
<dbReference type="PANTHER" id="PTHR34648">
    <property type="entry name" value="CLOCK-INTERACTING PACEMAKER"/>
    <property type="match status" value="1"/>
</dbReference>
<protein>
    <recommendedName>
        <fullName evidence="5">CLOCK-interacting pacemaker</fullName>
    </recommendedName>
</protein>
<dbReference type="GO" id="GO:0045892">
    <property type="term" value="P:negative regulation of DNA-templated transcription"/>
    <property type="evidence" value="ECO:0007669"/>
    <property type="project" value="InterPro"/>
</dbReference>
<reference evidence="3 4" key="1">
    <citation type="submission" date="2023-11" db="EMBL/GenBank/DDBJ databases">
        <title>Halocaridina rubra genome assembly.</title>
        <authorList>
            <person name="Smith C."/>
        </authorList>
    </citation>
    <scope>NUCLEOTIDE SEQUENCE [LARGE SCALE GENOMIC DNA]</scope>
    <source>
        <strain evidence="3">EP-1</strain>
        <tissue evidence="3">Whole</tissue>
    </source>
</reference>
<evidence type="ECO:0000313" key="4">
    <source>
        <dbReference type="Proteomes" id="UP001381693"/>
    </source>
</evidence>
<keyword evidence="4" id="KW-1185">Reference proteome</keyword>
<dbReference type="AlphaFoldDB" id="A0AAN8ZSR3"/>
<dbReference type="EMBL" id="JAXCGZ010023160">
    <property type="protein sequence ID" value="KAK7016233.1"/>
    <property type="molecule type" value="Genomic_DNA"/>
</dbReference>
<sequence>MGIGVLDMVEMYTTANMCETQTLLPKEPVGSPGSCRGAKRRMSAASEDSGRPRSPRTPRSPKSPRSQRSEKYGPSPSPSPDRNCSRFGCTPPASQFTSTDTEDEEVVKRIRLTSPSSISLDSSSRSRESYESRRRRFMRTAEALRHSGLLDITMKTAELLRKNHELQKEIENLQKETRKFVLSVLNNPENRPILDSISSHAQLYEIIVPGSQGIMSVTSSSSLPEHKFPFGDDNFSSSEDDSLASNDNLSSPSPAPTESEGTSSLSEDSDSSEKENLTPSESRSSYKP</sequence>
<dbReference type="InterPro" id="IPR031602">
    <property type="entry name" value="CIPC"/>
</dbReference>
<keyword evidence="1" id="KW-0175">Coiled coil</keyword>
<evidence type="ECO:0000313" key="3">
    <source>
        <dbReference type="EMBL" id="KAK7016233.1"/>
    </source>
</evidence>
<feature type="compositionally biased region" description="Low complexity" evidence="2">
    <location>
        <begin position="243"/>
        <end position="266"/>
    </location>
</feature>